<protein>
    <recommendedName>
        <fullName evidence="2">B30.2/SPRY domain-containing protein</fullName>
    </recommendedName>
</protein>
<dbReference type="AlphaFoldDB" id="E0XRP6"/>
<dbReference type="SUPFAM" id="SSF49899">
    <property type="entry name" value="Concanavalin A-like lectins/glucanases"/>
    <property type="match status" value="1"/>
</dbReference>
<dbReference type="Gene3D" id="2.60.120.200">
    <property type="match status" value="1"/>
</dbReference>
<dbReference type="EMBL" id="GU474854">
    <property type="protein sequence ID" value="ADI17087.1"/>
    <property type="molecule type" value="Genomic_DNA"/>
</dbReference>
<evidence type="ECO:0000313" key="1">
    <source>
        <dbReference type="EMBL" id="ADI17087.1"/>
    </source>
</evidence>
<reference evidence="1" key="1">
    <citation type="journal article" date="2011" name="Environ. Microbiol.">
        <title>Time-series analyses of Monterey Bay coastal microbial picoplankton using a 'genome proxy' microarray.</title>
        <authorList>
            <person name="Rich V.I."/>
            <person name="Pham V.D."/>
            <person name="Eppley J."/>
            <person name="Shi Y."/>
            <person name="DeLong E.F."/>
        </authorList>
    </citation>
    <scope>NUCLEOTIDE SEQUENCE</scope>
</reference>
<dbReference type="InterPro" id="IPR013320">
    <property type="entry name" value="ConA-like_dom_sf"/>
</dbReference>
<accession>E0XRP6</accession>
<sequence length="475" mass="52035">MSSIGSPSPFFLAGKKAYQVERSLRFNVGDNTYLSRTPSSAGNRRTWTISFWFKTEGGGSLQGQRFWSVHNDTVDGLYASFAYENDGFIAELRSHLDLRTTAVFRDPTAWYHVVLAVDTTQSTSSDRAKLYVNNTQITDFNTASYPSQNHEGGWNSTAEHNIGRELNQTRRYFGGYMTEFINIDGQQLTPSYFGETDAITGQWNPKKYVGSYGTNGFYLNFSDNSGTTATTLGKDSSGNGNNWTPSNLSVYDSMPDTPTNNFAVMNPLTNYSGLSQGNLRFNNYNDSGGNRSTQATFALPKSGKWYLEARYQEDYIHSIYMGLSQIQMNTGYVTTPTVYYNSLYGTIEATGESAVQGGTWYNIGSGNSVILSMAIDVDNNSVKFYKDNSLQGTITLPTITSLQEYFFTWANSSGGSSGSLNNTFNFGADSTFQGQETSGGNADANGIGDFQYAPASGPLALCSANLPEPTIKATL</sequence>
<evidence type="ECO:0008006" key="2">
    <source>
        <dbReference type="Google" id="ProtNLM"/>
    </source>
</evidence>
<name>E0XRP6_9GAMM</name>
<proteinExistence type="predicted"/>
<organism evidence="1">
    <name type="scientific">uncultured gamma proteobacterium HF0070_03O15</name>
    <dbReference type="NCBI Taxonomy" id="710982"/>
    <lineage>
        <taxon>Bacteria</taxon>
        <taxon>Pseudomonadati</taxon>
        <taxon>Pseudomonadota</taxon>
        <taxon>Gammaproteobacteria</taxon>
        <taxon>environmental samples</taxon>
    </lineage>
</organism>